<dbReference type="Proteomes" id="UP000308724">
    <property type="component" value="Unassembled WGS sequence"/>
</dbReference>
<dbReference type="GO" id="GO:0015031">
    <property type="term" value="P:protein transport"/>
    <property type="evidence" value="ECO:0007669"/>
    <property type="project" value="UniProtKB-KW"/>
</dbReference>
<evidence type="ECO:0000256" key="8">
    <source>
        <dbReference type="ARBA" id="ARBA00022989"/>
    </source>
</evidence>
<accession>A0A4S9ZCS9</accession>
<evidence type="ECO:0000256" key="3">
    <source>
        <dbReference type="ARBA" id="ARBA00008025"/>
    </source>
</evidence>
<dbReference type="SMART" id="SM01270">
    <property type="entry name" value="Longin"/>
    <property type="match status" value="1"/>
</dbReference>
<evidence type="ECO:0000256" key="7">
    <source>
        <dbReference type="ARBA" id="ARBA00022927"/>
    </source>
</evidence>
<dbReference type="GO" id="GO:0005789">
    <property type="term" value="C:endoplasmic reticulum membrane"/>
    <property type="evidence" value="ECO:0007669"/>
    <property type="project" value="UniProtKB-SubCell"/>
</dbReference>
<dbReference type="PROSITE" id="PS50859">
    <property type="entry name" value="LONGIN"/>
    <property type="match status" value="1"/>
</dbReference>
<evidence type="ECO:0000256" key="9">
    <source>
        <dbReference type="ARBA" id="ARBA00023034"/>
    </source>
</evidence>
<dbReference type="PROSITE" id="PS50892">
    <property type="entry name" value="V_SNARE"/>
    <property type="match status" value="1"/>
</dbReference>
<dbReference type="SUPFAM" id="SSF58038">
    <property type="entry name" value="SNARE fusion complex"/>
    <property type="match status" value="1"/>
</dbReference>
<protein>
    <recommendedName>
        <fullName evidence="12">Protein transport protein SEC22</fullName>
    </recommendedName>
</protein>
<dbReference type="PANTHER" id="PTHR45837">
    <property type="entry name" value="VESICLE-TRAFFICKING PROTEIN SEC22B"/>
    <property type="match status" value="1"/>
</dbReference>
<evidence type="ECO:0000256" key="6">
    <source>
        <dbReference type="ARBA" id="ARBA00022824"/>
    </source>
</evidence>
<dbReference type="SUPFAM" id="SSF64356">
    <property type="entry name" value="SNARE-like"/>
    <property type="match status" value="1"/>
</dbReference>
<keyword evidence="9" id="KW-0333">Golgi apparatus</keyword>
<keyword evidence="11 14" id="KW-0472">Membrane</keyword>
<feature type="domain" description="V-SNARE coiled-coil homology" evidence="16">
    <location>
        <begin position="174"/>
        <end position="234"/>
    </location>
</feature>
<evidence type="ECO:0000313" key="17">
    <source>
        <dbReference type="EMBL" id="TIA42378.1"/>
    </source>
</evidence>
<comment type="similarity">
    <text evidence="3">Belongs to the synaptobrevin family.</text>
</comment>
<dbReference type="EMBL" id="QZBZ01000011">
    <property type="protein sequence ID" value="TIA42378.1"/>
    <property type="molecule type" value="Genomic_DNA"/>
</dbReference>
<evidence type="ECO:0000259" key="16">
    <source>
        <dbReference type="PROSITE" id="PS50892"/>
    </source>
</evidence>
<evidence type="ECO:0000259" key="15">
    <source>
        <dbReference type="PROSITE" id="PS50859"/>
    </source>
</evidence>
<dbReference type="GO" id="GO:0006888">
    <property type="term" value="P:endoplasmic reticulum to Golgi vesicle-mediated transport"/>
    <property type="evidence" value="ECO:0007669"/>
    <property type="project" value="InterPro"/>
</dbReference>
<keyword evidence="4" id="KW-0813">Transport</keyword>
<dbReference type="Pfam" id="PF13774">
    <property type="entry name" value="Longin"/>
    <property type="match status" value="1"/>
</dbReference>
<organism evidence="17 18">
    <name type="scientific">Aureobasidium pullulans</name>
    <name type="common">Black yeast</name>
    <name type="synonym">Pullularia pullulans</name>
    <dbReference type="NCBI Taxonomy" id="5580"/>
    <lineage>
        <taxon>Eukaryota</taxon>
        <taxon>Fungi</taxon>
        <taxon>Dikarya</taxon>
        <taxon>Ascomycota</taxon>
        <taxon>Pezizomycotina</taxon>
        <taxon>Dothideomycetes</taxon>
        <taxon>Dothideomycetidae</taxon>
        <taxon>Dothideales</taxon>
        <taxon>Saccotheciaceae</taxon>
        <taxon>Aureobasidium</taxon>
    </lineage>
</organism>
<dbReference type="AlphaFoldDB" id="A0A4S9ZCS9"/>
<dbReference type="InterPro" id="IPR044565">
    <property type="entry name" value="Sec22"/>
</dbReference>
<gene>
    <name evidence="17" type="ORF">D6C78_01088</name>
</gene>
<sequence>EGILQSEIQAFQFQTYRDQQSKSPKKLITESRRHRRRLTMPIYSTQIVRLDGLMLSASIENSPNDDTITNLKNQQRTLVRKMNNTSEPRAAIESGDYKLHYYRHEDLIFFAITERSFPKELAAMYLDDVSAEFLSTHRDVDYRSGTLRPYAFNDFDTFMQRTKKSYENPRASNNLDKVQAQLKETTQIMSKNLEDLLYRGDSLDRMGQMSSDLRESSKKYKRAAVRINWELLLKQYGPFAALGTIILIFIIWRFW</sequence>
<feature type="transmembrane region" description="Helical" evidence="14">
    <location>
        <begin position="236"/>
        <end position="254"/>
    </location>
</feature>
<evidence type="ECO:0000256" key="14">
    <source>
        <dbReference type="SAM" id="Phobius"/>
    </source>
</evidence>
<dbReference type="InterPro" id="IPR010908">
    <property type="entry name" value="Longin_dom"/>
</dbReference>
<reference evidence="17 18" key="1">
    <citation type="submission" date="2018-10" db="EMBL/GenBank/DDBJ databases">
        <title>Fifty Aureobasidium pullulans genomes reveal a recombining polyextremotolerant generalist.</title>
        <authorList>
            <person name="Gostincar C."/>
            <person name="Turk M."/>
            <person name="Zajc J."/>
            <person name="Gunde-Cimerman N."/>
        </authorList>
    </citation>
    <scope>NUCLEOTIDE SEQUENCE [LARGE SCALE GENOMIC DNA]</scope>
    <source>
        <strain evidence="17 18">EXF-1645</strain>
    </source>
</reference>
<name>A0A4S9ZCS9_AURPU</name>
<evidence type="ECO:0000256" key="4">
    <source>
        <dbReference type="ARBA" id="ARBA00022448"/>
    </source>
</evidence>
<dbReference type="Pfam" id="PF00957">
    <property type="entry name" value="Synaptobrevin"/>
    <property type="match status" value="1"/>
</dbReference>
<feature type="domain" description="Longin" evidence="15">
    <location>
        <begin position="46"/>
        <end position="159"/>
    </location>
</feature>
<keyword evidence="10 13" id="KW-0175">Coiled coil</keyword>
<dbReference type="CDD" id="cd14824">
    <property type="entry name" value="Longin"/>
    <property type="match status" value="1"/>
</dbReference>
<evidence type="ECO:0000256" key="2">
    <source>
        <dbReference type="ARBA" id="ARBA00004409"/>
    </source>
</evidence>
<dbReference type="GO" id="GO:0005484">
    <property type="term" value="F:SNAP receptor activity"/>
    <property type="evidence" value="ECO:0007669"/>
    <property type="project" value="InterPro"/>
</dbReference>
<keyword evidence="7" id="KW-0653">Protein transport</keyword>
<dbReference type="Gene3D" id="1.20.5.110">
    <property type="match status" value="1"/>
</dbReference>
<dbReference type="InterPro" id="IPR042855">
    <property type="entry name" value="V_SNARE_CC"/>
</dbReference>
<proteinExistence type="inferred from homology"/>
<evidence type="ECO:0000256" key="10">
    <source>
        <dbReference type="ARBA" id="ARBA00023054"/>
    </source>
</evidence>
<keyword evidence="5 14" id="KW-0812">Transmembrane</keyword>
<comment type="subcellular location">
    <subcellularLocation>
        <location evidence="1">Endoplasmic reticulum membrane</location>
        <topology evidence="1">Single-pass type IV membrane protein</topology>
    </subcellularLocation>
    <subcellularLocation>
        <location evidence="2">Golgi apparatus membrane</location>
        <topology evidence="2">Single-pass type IV membrane protein</topology>
    </subcellularLocation>
</comment>
<keyword evidence="6" id="KW-0256">Endoplasmic reticulum</keyword>
<feature type="non-terminal residue" evidence="17">
    <location>
        <position position="1"/>
    </location>
</feature>
<evidence type="ECO:0000256" key="5">
    <source>
        <dbReference type="ARBA" id="ARBA00022692"/>
    </source>
</evidence>
<dbReference type="Gene3D" id="3.30.450.50">
    <property type="entry name" value="Longin domain"/>
    <property type="match status" value="1"/>
</dbReference>
<evidence type="ECO:0000256" key="12">
    <source>
        <dbReference type="ARBA" id="ARBA00024249"/>
    </source>
</evidence>
<evidence type="ECO:0000256" key="11">
    <source>
        <dbReference type="ARBA" id="ARBA00023136"/>
    </source>
</evidence>
<dbReference type="GO" id="GO:0006890">
    <property type="term" value="P:retrograde vesicle-mediated transport, Golgi to endoplasmic reticulum"/>
    <property type="evidence" value="ECO:0007669"/>
    <property type="project" value="InterPro"/>
</dbReference>
<evidence type="ECO:0000256" key="13">
    <source>
        <dbReference type="PROSITE-ProRule" id="PRU00290"/>
    </source>
</evidence>
<comment type="caution">
    <text evidence="17">The sequence shown here is derived from an EMBL/GenBank/DDBJ whole genome shotgun (WGS) entry which is preliminary data.</text>
</comment>
<evidence type="ECO:0000313" key="18">
    <source>
        <dbReference type="Proteomes" id="UP000308724"/>
    </source>
</evidence>
<evidence type="ECO:0000256" key="1">
    <source>
        <dbReference type="ARBA" id="ARBA00004163"/>
    </source>
</evidence>
<dbReference type="GO" id="GO:0000139">
    <property type="term" value="C:Golgi membrane"/>
    <property type="evidence" value="ECO:0007669"/>
    <property type="project" value="UniProtKB-SubCell"/>
</dbReference>
<keyword evidence="8 14" id="KW-1133">Transmembrane helix</keyword>
<dbReference type="InterPro" id="IPR011012">
    <property type="entry name" value="Longin-like_dom_sf"/>
</dbReference>